<dbReference type="EMBL" id="GGLE01005399">
    <property type="protein sequence ID" value="MBY09525.1"/>
    <property type="molecule type" value="Transcribed_RNA"/>
</dbReference>
<keyword evidence="3" id="KW-0963">Cytoplasm</keyword>
<dbReference type="FunFam" id="2.40.50.140:FF:000170">
    <property type="entry name" value="SPOUT domain containing methyltransferase 1"/>
    <property type="match status" value="1"/>
</dbReference>
<proteinExistence type="inferred from homology"/>
<comment type="function">
    <text evidence="11">S-adenosyl-L-methionine-dependent methyltransferase that specifically methylates the N3 position of a uridine in 28S rRNA. Required for association of the centrosomes with the poles of the bipolar mitotic spindle during metaphase. Also involved in chromosome alignment. May promote centrosome maturation probably by recruiting A-kinase anchor protein AKAP9 to centrosomes in early mitosis. Binds specifically to miRNA MIR145 hairpin, regulates MIR145 expression at a postranscriptional level.</text>
</comment>
<evidence type="ECO:0000256" key="10">
    <source>
        <dbReference type="ARBA" id="ARBA00093228"/>
    </source>
</evidence>
<dbReference type="InterPro" id="IPR029028">
    <property type="entry name" value="Alpha/beta_knot_MTases"/>
</dbReference>
<comment type="subcellular location">
    <subcellularLocation>
        <location evidence="1">Cytoplasm</location>
    </subcellularLocation>
</comment>
<comment type="subunit">
    <text evidence="6">Interacts with INCA1.</text>
</comment>
<reference evidence="14" key="1">
    <citation type="submission" date="2018-03" db="EMBL/GenBank/DDBJ databases">
        <title>The relapsing fever spirochete Borrelia turicatae persists in the highly oxidative environment of its soft-bodied tick vector.</title>
        <authorList>
            <person name="Bourret T.J."/>
            <person name="Boyle W.K."/>
            <person name="Valenzuela J.G."/>
            <person name="Oliveira F."/>
            <person name="Lopez J.E."/>
        </authorList>
    </citation>
    <scope>NUCLEOTIDE SEQUENCE</scope>
    <source>
        <strain evidence="14">Kansas strain/isolate</strain>
        <tissue evidence="14">Salivary glands</tissue>
    </source>
</reference>
<evidence type="ECO:0000313" key="14">
    <source>
        <dbReference type="EMBL" id="MBY09525.1"/>
    </source>
</evidence>
<dbReference type="Pfam" id="PF02598">
    <property type="entry name" value="Methyltrn_RNA_3"/>
    <property type="match status" value="1"/>
</dbReference>
<dbReference type="SUPFAM" id="SSF75217">
    <property type="entry name" value="alpha/beta knot"/>
    <property type="match status" value="1"/>
</dbReference>
<sequence length="375" mass="41821">MKRRQLGEEKETKVQDWKTWRAEREAQRKKWKEEKLLKKLEKEEKKEKEEVQHEEDGEGKRCGRPYTISIAVPGSIMDNAQNAELRTYLAGQVARAAAVFCVDEVVIYDDTGAAKKDISADSVLTSTTAGRGTVQMARILQYLECPQYLRKQLFPIHRDLQFAGLLNPLDCSHHLRATEDAPYREGIVTNLPVKEGKGSLVNCGLKKEVRIDRHLQPGIRVTVKLNPKSLEDSTRKLSGVAVAPSTPREEHGIYWGYEVRVAHSLSTVLTECPFPKGYDLTLGTSDKGDSVDDLELPRGFKHAIVVFGGLQGLEAALEADEDLNIDDPSFLFSHYINTCPGQGSRTIRTEEAILITLAALRPKVAMAQNLSSEGP</sequence>
<accession>A0A2R5LJC5</accession>
<comment type="catalytic activity">
    <reaction evidence="10">
        <text>uridine in 28S rRNA + S-adenosyl-L-methionine = N(3)-methyluridine in 28S rRNA + S-adenosyl-L-homocysteine + H(+)</text>
        <dbReference type="Rhea" id="RHEA:83635"/>
        <dbReference type="Rhea" id="RHEA-COMP:20178"/>
        <dbReference type="Rhea" id="RHEA-COMP:20181"/>
        <dbReference type="ChEBI" id="CHEBI:15378"/>
        <dbReference type="ChEBI" id="CHEBI:57856"/>
        <dbReference type="ChEBI" id="CHEBI:59789"/>
        <dbReference type="ChEBI" id="CHEBI:65315"/>
        <dbReference type="ChEBI" id="CHEBI:74502"/>
    </reaction>
    <physiologicalReaction direction="left-to-right" evidence="10">
        <dbReference type="Rhea" id="RHEA:83636"/>
    </physiologicalReaction>
</comment>
<dbReference type="InterPro" id="IPR003750">
    <property type="entry name" value="Put_MeTrfase-C9orf114-like"/>
</dbReference>
<dbReference type="PANTHER" id="PTHR12150:SF13">
    <property type="entry name" value="METHYLTRANSFERASE C9ORF114-RELATED"/>
    <property type="match status" value="1"/>
</dbReference>
<dbReference type="CDD" id="cd18086">
    <property type="entry name" value="HsC9orf114-like"/>
    <property type="match status" value="1"/>
</dbReference>
<protein>
    <recommendedName>
        <fullName evidence="12">28S rRNA (uridine-N(3))-methyltransferase</fullName>
    </recommendedName>
    <alternativeName>
        <fullName evidence="7">Centromere protein 32</fullName>
    </alternativeName>
    <alternativeName>
        <fullName evidence="9">Kinetochore-associated protein</fullName>
    </alternativeName>
    <alternativeName>
        <fullName evidence="8">SPOUT domain-containing methyltransferase 1</fullName>
    </alternativeName>
</protein>
<keyword evidence="13" id="KW-0175">Coiled coil</keyword>
<dbReference type="SUPFAM" id="SSF50249">
    <property type="entry name" value="Nucleic acid-binding proteins"/>
    <property type="match status" value="1"/>
</dbReference>
<evidence type="ECO:0000256" key="13">
    <source>
        <dbReference type="SAM" id="Coils"/>
    </source>
</evidence>
<dbReference type="InterPro" id="IPR012340">
    <property type="entry name" value="NA-bd_OB-fold"/>
</dbReference>
<dbReference type="InterPro" id="IPR029026">
    <property type="entry name" value="tRNA_m1G_MTases_N"/>
</dbReference>
<keyword evidence="4" id="KW-0489">Methyltransferase</keyword>
<evidence type="ECO:0000256" key="8">
    <source>
        <dbReference type="ARBA" id="ARBA00078957"/>
    </source>
</evidence>
<evidence type="ECO:0000256" key="2">
    <source>
        <dbReference type="ARBA" id="ARBA00009841"/>
    </source>
</evidence>
<dbReference type="GO" id="GO:0008168">
    <property type="term" value="F:methyltransferase activity"/>
    <property type="evidence" value="ECO:0007669"/>
    <property type="project" value="UniProtKB-KW"/>
</dbReference>
<dbReference type="GO" id="GO:0005737">
    <property type="term" value="C:cytoplasm"/>
    <property type="evidence" value="ECO:0007669"/>
    <property type="project" value="UniProtKB-SubCell"/>
</dbReference>
<evidence type="ECO:0000256" key="5">
    <source>
        <dbReference type="ARBA" id="ARBA00022679"/>
    </source>
</evidence>
<dbReference type="Gene3D" id="3.40.1280.10">
    <property type="match status" value="1"/>
</dbReference>
<dbReference type="PANTHER" id="PTHR12150">
    <property type="entry name" value="CLASS IV SAM-BINDING METHYLTRANSFERASE-RELATED"/>
    <property type="match status" value="1"/>
</dbReference>
<name>A0A2R5LJC5_9ACAR</name>
<feature type="coiled-coil region" evidence="13">
    <location>
        <begin position="23"/>
        <end position="57"/>
    </location>
</feature>
<comment type="similarity">
    <text evidence="2">Belongs to the class IV-like SAM-binding methyltransferase superfamily.</text>
</comment>
<evidence type="ECO:0000256" key="4">
    <source>
        <dbReference type="ARBA" id="ARBA00022603"/>
    </source>
</evidence>
<evidence type="ECO:0000256" key="7">
    <source>
        <dbReference type="ARBA" id="ARBA00075627"/>
    </source>
</evidence>
<dbReference type="AlphaFoldDB" id="A0A2R5LJC5"/>
<organism evidence="14">
    <name type="scientific">Ornithodoros turicata</name>
    <dbReference type="NCBI Taxonomy" id="34597"/>
    <lineage>
        <taxon>Eukaryota</taxon>
        <taxon>Metazoa</taxon>
        <taxon>Ecdysozoa</taxon>
        <taxon>Arthropoda</taxon>
        <taxon>Chelicerata</taxon>
        <taxon>Arachnida</taxon>
        <taxon>Acari</taxon>
        <taxon>Parasitiformes</taxon>
        <taxon>Ixodida</taxon>
        <taxon>Ixodoidea</taxon>
        <taxon>Argasidae</taxon>
        <taxon>Ornithodorinae</taxon>
        <taxon>Ornithodoros</taxon>
    </lineage>
</organism>
<dbReference type="GO" id="GO:0032259">
    <property type="term" value="P:methylation"/>
    <property type="evidence" value="ECO:0007669"/>
    <property type="project" value="UniProtKB-KW"/>
</dbReference>
<evidence type="ECO:0000256" key="3">
    <source>
        <dbReference type="ARBA" id="ARBA00022490"/>
    </source>
</evidence>
<evidence type="ECO:0000256" key="6">
    <source>
        <dbReference type="ARBA" id="ARBA00062137"/>
    </source>
</evidence>
<keyword evidence="5" id="KW-0808">Transferase</keyword>
<evidence type="ECO:0000256" key="9">
    <source>
        <dbReference type="ARBA" id="ARBA00079311"/>
    </source>
</evidence>
<evidence type="ECO:0000256" key="1">
    <source>
        <dbReference type="ARBA" id="ARBA00004496"/>
    </source>
</evidence>
<dbReference type="Gene3D" id="2.40.50.140">
    <property type="entry name" value="Nucleic acid-binding proteins"/>
    <property type="match status" value="1"/>
</dbReference>
<evidence type="ECO:0000256" key="11">
    <source>
        <dbReference type="ARBA" id="ARBA00093377"/>
    </source>
</evidence>
<evidence type="ECO:0000256" key="12">
    <source>
        <dbReference type="ARBA" id="ARBA00093639"/>
    </source>
</evidence>